<reference evidence="1" key="1">
    <citation type="journal article" date="2021" name="New Phytol.">
        <title>Evolutionary innovations through gain and loss of genes in the ectomycorrhizal Boletales.</title>
        <authorList>
            <person name="Wu G."/>
            <person name="Miyauchi S."/>
            <person name="Morin E."/>
            <person name="Kuo A."/>
            <person name="Drula E."/>
            <person name="Varga T."/>
            <person name="Kohler A."/>
            <person name="Feng B."/>
            <person name="Cao Y."/>
            <person name="Lipzen A."/>
            <person name="Daum C."/>
            <person name="Hundley H."/>
            <person name="Pangilinan J."/>
            <person name="Johnson J."/>
            <person name="Barry K."/>
            <person name="LaButti K."/>
            <person name="Ng V."/>
            <person name="Ahrendt S."/>
            <person name="Min B."/>
            <person name="Choi I.G."/>
            <person name="Park H."/>
            <person name="Plett J.M."/>
            <person name="Magnuson J."/>
            <person name="Spatafora J.W."/>
            <person name="Nagy L.G."/>
            <person name="Henrissat B."/>
            <person name="Grigoriev I.V."/>
            <person name="Yang Z.L."/>
            <person name="Xu J."/>
            <person name="Martin F.M."/>
        </authorList>
    </citation>
    <scope>NUCLEOTIDE SEQUENCE</scope>
    <source>
        <strain evidence="1">KUC20120723A-06</strain>
    </source>
</reference>
<accession>A0ACB8BNF1</accession>
<sequence length="1168" mass="129252">MSVDGDAGASRKNNLDQFKFKKTAPQNAASSATTSVTTVKGSLGTSLPSYPAPPLQSRDATMQSRYFPGAPSSNGTVLVPSSSPLAPDAGYQHYQPPFAQNLFDSFPMAGPSQPNPWSQSSQAARVDPLSASSGFVNHNAPVYPNFTRPPWGGDTRRVSDVEGMGDDGPPRKRINRGPPLDATSKGPADAPGSPDIQRLGYRRNQLSQSTGGLSTSSEESMPDIRHSLDGPSKPRIIRGQRPATEERIETPQSDKAYNIFKMGYPERADPVIRAAWDQANGDKQMAHKLLKDPSFGTFPATTESTKPSSNTAPEPPPAEIGRVAELDEATKAVRAALREKGKKSSIYANRAVLDTTQSTPLASNAALPVVASPLSPSTPAVLPRRKRPKKMVIDSDEEEAMSDPEEERSSSRSAKATSSEVKTLDYFNKAGREGLQELTGCTPEQADKIIELRPFSSASDLSAKLSQGKKKAGPAGISPRIFEDCKAILDGYSTVDNVLEECERIGASLRLSIATWTTDGSSSKGKGKEDALSAIGDVEEGALSLRSLNIVKNSTSKDYLSTQPALLPDGVTLKDYQLLGVNWLYLLYRKQLSCILADEMGLGKTIQVISFFAYLKERGHHGPHLVVVPSSTLENWCREFARFAPSISVQTYYAGKEERPMLRQTLLDTQRRNSKDGTGWEVLITTYNLAQGDDRDRKFFRRVEWDTCVFDEGHVLKNFQSQRYQALLKFESNWRLLLTGTPLQNNLQELVSLMNFILPDLLAEAMDSLRAIFKTKGDSKVSLLSQERVSRAKKMMTPFVLRRRKDQVLKDLPAKTERIEWCEMTALQKSIYNDALQRSRKTIFDGVETPPEPAEPSTNGRKVTKKKTKANPRAKDKMYLENSSNVLMDLRKASSHPMLFRKRFTDDNLTSITKQLLKEPDFKKRGAIFQYVKEDMEVMTDAELQFFCQGYKSTQKFLQDETCYLEAGKVKVLLRLLKDYDAAGRKVLIFSQFTQILDILQAILKQKSIKYLLLTGSTAVDVRQTLVDEFTEDDSIPVFLLSTKAGGMGINLTAASVVIMFDQDFNPHNDRQAQDRAYRIGQKRDVEVVKLISRGTIEEDMLRLGETKLALDEAVAGDNEEASEGAESAQEKQMKTSLMNVLRKQFERQENGDSRDGSVGTPIPASSS</sequence>
<gene>
    <name evidence="1" type="ORF">BV22DRAFT_1193850</name>
</gene>
<proteinExistence type="predicted"/>
<organism evidence="1 2">
    <name type="scientific">Leucogyrophana mollusca</name>
    <dbReference type="NCBI Taxonomy" id="85980"/>
    <lineage>
        <taxon>Eukaryota</taxon>
        <taxon>Fungi</taxon>
        <taxon>Dikarya</taxon>
        <taxon>Basidiomycota</taxon>
        <taxon>Agaricomycotina</taxon>
        <taxon>Agaricomycetes</taxon>
        <taxon>Agaricomycetidae</taxon>
        <taxon>Boletales</taxon>
        <taxon>Boletales incertae sedis</taxon>
        <taxon>Leucogyrophana</taxon>
    </lineage>
</organism>
<evidence type="ECO:0000313" key="2">
    <source>
        <dbReference type="Proteomes" id="UP000790709"/>
    </source>
</evidence>
<protein>
    <submittedName>
        <fullName evidence="1">Uncharacterized protein</fullName>
    </submittedName>
</protein>
<keyword evidence="2" id="KW-1185">Reference proteome</keyword>
<comment type="caution">
    <text evidence="1">The sequence shown here is derived from an EMBL/GenBank/DDBJ whole genome shotgun (WGS) entry which is preliminary data.</text>
</comment>
<evidence type="ECO:0000313" key="1">
    <source>
        <dbReference type="EMBL" id="KAH7927144.1"/>
    </source>
</evidence>
<dbReference type="Proteomes" id="UP000790709">
    <property type="component" value="Unassembled WGS sequence"/>
</dbReference>
<name>A0ACB8BNF1_9AGAM</name>
<dbReference type="EMBL" id="MU266371">
    <property type="protein sequence ID" value="KAH7927144.1"/>
    <property type="molecule type" value="Genomic_DNA"/>
</dbReference>